<proteinExistence type="predicted"/>
<evidence type="ECO:0000313" key="1">
    <source>
        <dbReference type="EMBL" id="EKC43169.1"/>
    </source>
</evidence>
<dbReference type="InParanoid" id="K1RHC4"/>
<name>K1RHC4_MAGGI</name>
<accession>K1RHC4</accession>
<gene>
    <name evidence="1" type="ORF">CGI_10021186</name>
</gene>
<dbReference type="HOGENOM" id="CLU_2624429_0_0_1"/>
<dbReference type="EMBL" id="JH817943">
    <property type="protein sequence ID" value="EKC43169.1"/>
    <property type="molecule type" value="Genomic_DNA"/>
</dbReference>
<protein>
    <submittedName>
        <fullName evidence="1">Uncharacterized protein</fullName>
    </submittedName>
</protein>
<organism evidence="1">
    <name type="scientific">Magallana gigas</name>
    <name type="common">Pacific oyster</name>
    <name type="synonym">Crassostrea gigas</name>
    <dbReference type="NCBI Taxonomy" id="29159"/>
    <lineage>
        <taxon>Eukaryota</taxon>
        <taxon>Metazoa</taxon>
        <taxon>Spiralia</taxon>
        <taxon>Lophotrochozoa</taxon>
        <taxon>Mollusca</taxon>
        <taxon>Bivalvia</taxon>
        <taxon>Autobranchia</taxon>
        <taxon>Pteriomorphia</taxon>
        <taxon>Ostreida</taxon>
        <taxon>Ostreoidea</taxon>
        <taxon>Ostreidae</taxon>
        <taxon>Magallana</taxon>
    </lineage>
</organism>
<reference evidence="1" key="1">
    <citation type="journal article" date="2012" name="Nature">
        <title>The oyster genome reveals stress adaptation and complexity of shell formation.</title>
        <authorList>
            <person name="Zhang G."/>
            <person name="Fang X."/>
            <person name="Guo X."/>
            <person name="Li L."/>
            <person name="Luo R."/>
            <person name="Xu F."/>
            <person name="Yang P."/>
            <person name="Zhang L."/>
            <person name="Wang X."/>
            <person name="Qi H."/>
            <person name="Xiong Z."/>
            <person name="Que H."/>
            <person name="Xie Y."/>
            <person name="Holland P.W."/>
            <person name="Paps J."/>
            <person name="Zhu Y."/>
            <person name="Wu F."/>
            <person name="Chen Y."/>
            <person name="Wang J."/>
            <person name="Peng C."/>
            <person name="Meng J."/>
            <person name="Yang L."/>
            <person name="Liu J."/>
            <person name="Wen B."/>
            <person name="Zhang N."/>
            <person name="Huang Z."/>
            <person name="Zhu Q."/>
            <person name="Feng Y."/>
            <person name="Mount A."/>
            <person name="Hedgecock D."/>
            <person name="Xu Z."/>
            <person name="Liu Y."/>
            <person name="Domazet-Loso T."/>
            <person name="Du Y."/>
            <person name="Sun X."/>
            <person name="Zhang S."/>
            <person name="Liu B."/>
            <person name="Cheng P."/>
            <person name="Jiang X."/>
            <person name="Li J."/>
            <person name="Fan D."/>
            <person name="Wang W."/>
            <person name="Fu W."/>
            <person name="Wang T."/>
            <person name="Wang B."/>
            <person name="Zhang J."/>
            <person name="Peng Z."/>
            <person name="Li Y."/>
            <person name="Li N."/>
            <person name="Wang J."/>
            <person name="Chen M."/>
            <person name="He Y."/>
            <person name="Tan F."/>
            <person name="Song X."/>
            <person name="Zheng Q."/>
            <person name="Huang R."/>
            <person name="Yang H."/>
            <person name="Du X."/>
            <person name="Chen L."/>
            <person name="Yang M."/>
            <person name="Gaffney P.M."/>
            <person name="Wang S."/>
            <person name="Luo L."/>
            <person name="She Z."/>
            <person name="Ming Y."/>
            <person name="Huang W."/>
            <person name="Zhang S."/>
            <person name="Huang B."/>
            <person name="Zhang Y."/>
            <person name="Qu T."/>
            <person name="Ni P."/>
            <person name="Miao G."/>
            <person name="Wang J."/>
            <person name="Wang Q."/>
            <person name="Steinberg C.E."/>
            <person name="Wang H."/>
            <person name="Li N."/>
            <person name="Qian L."/>
            <person name="Zhang G."/>
            <person name="Li Y."/>
            <person name="Yang H."/>
            <person name="Liu X."/>
            <person name="Wang J."/>
            <person name="Yin Y."/>
            <person name="Wang J."/>
        </authorList>
    </citation>
    <scope>NUCLEOTIDE SEQUENCE [LARGE SCALE GENOMIC DNA]</scope>
    <source>
        <strain evidence="1">05x7-T-G4-1.051#20</strain>
    </source>
</reference>
<dbReference type="AlphaFoldDB" id="K1RHC4"/>
<sequence>MKISRTLLPLLLIAGILCSLFIPSEGQRRWYGRSVGYRGGYGLGRRNGYGGYGRYGRYGRGYGYGRNRRYGYGRRRYG</sequence>